<evidence type="ECO:0000313" key="2">
    <source>
        <dbReference type="Proteomes" id="UP000469724"/>
    </source>
</evidence>
<protein>
    <submittedName>
        <fullName evidence="1">Uncharacterized protein</fullName>
    </submittedName>
</protein>
<dbReference type="EMBL" id="JAAGRQ010000090">
    <property type="protein sequence ID" value="NDY58302.1"/>
    <property type="molecule type" value="Genomic_DNA"/>
</dbReference>
<dbReference type="AlphaFoldDB" id="A0A7K3NQ17"/>
<keyword evidence="2" id="KW-1185">Reference proteome</keyword>
<evidence type="ECO:0000313" key="1">
    <source>
        <dbReference type="EMBL" id="NDY58302.1"/>
    </source>
</evidence>
<sequence length="127" mass="14463">MTMEKIIIPHQAVKLRKKKPPPAVAHRDRRVYNRKAKHKKKALEQSGAFFLVRQGRRRTCTRDCLSDGVDRCAGLSKGDGRRGRKWCNGGSSGGDGKFVMMRCNKVVVALAACRTHHYFDLEYRCKC</sequence>
<dbReference type="RefSeq" id="WP_163303375.1">
    <property type="nucleotide sequence ID" value="NZ_JAAGRQ010000090.1"/>
</dbReference>
<gene>
    <name evidence="1" type="ORF">G3N56_16335</name>
</gene>
<organism evidence="1 2">
    <name type="scientific">Desulfolutivibrio sulfodismutans</name>
    <dbReference type="NCBI Taxonomy" id="63561"/>
    <lineage>
        <taxon>Bacteria</taxon>
        <taxon>Pseudomonadati</taxon>
        <taxon>Thermodesulfobacteriota</taxon>
        <taxon>Desulfovibrionia</taxon>
        <taxon>Desulfovibrionales</taxon>
        <taxon>Desulfovibrionaceae</taxon>
        <taxon>Desulfolutivibrio</taxon>
    </lineage>
</organism>
<reference evidence="1 2" key="1">
    <citation type="submission" date="2020-02" db="EMBL/GenBank/DDBJ databases">
        <title>Comparative genomics of sulfur disproportionating microorganisms.</title>
        <authorList>
            <person name="Ward L.M."/>
            <person name="Bertran E."/>
            <person name="Johnston D.T."/>
        </authorList>
    </citation>
    <scope>NUCLEOTIDE SEQUENCE [LARGE SCALE GENOMIC DNA]</scope>
    <source>
        <strain evidence="1 2">DSM 3696</strain>
    </source>
</reference>
<proteinExistence type="predicted"/>
<dbReference type="Proteomes" id="UP000469724">
    <property type="component" value="Unassembled WGS sequence"/>
</dbReference>
<accession>A0A7K3NQ17</accession>
<comment type="caution">
    <text evidence="1">The sequence shown here is derived from an EMBL/GenBank/DDBJ whole genome shotgun (WGS) entry which is preliminary data.</text>
</comment>
<name>A0A7K3NQ17_9BACT</name>